<protein>
    <submittedName>
        <fullName evidence="2">Uncharacterized protein</fullName>
    </submittedName>
</protein>
<feature type="compositionally biased region" description="Acidic residues" evidence="1">
    <location>
        <begin position="1"/>
        <end position="11"/>
    </location>
</feature>
<organism evidence="2 3">
    <name type="scientific">Oryza sativa subsp. indica</name>
    <name type="common">Rice</name>
    <dbReference type="NCBI Taxonomy" id="39946"/>
    <lineage>
        <taxon>Eukaryota</taxon>
        <taxon>Viridiplantae</taxon>
        <taxon>Streptophyta</taxon>
        <taxon>Embryophyta</taxon>
        <taxon>Tracheophyta</taxon>
        <taxon>Spermatophyta</taxon>
        <taxon>Magnoliopsida</taxon>
        <taxon>Liliopsida</taxon>
        <taxon>Poales</taxon>
        <taxon>Poaceae</taxon>
        <taxon>BOP clade</taxon>
        <taxon>Oryzoideae</taxon>
        <taxon>Oryzeae</taxon>
        <taxon>Oryzinae</taxon>
        <taxon>Oryza</taxon>
        <taxon>Oryza sativa</taxon>
    </lineage>
</organism>
<dbReference type="EMBL" id="CM000126">
    <property type="protein sequence ID" value="EEC70389.1"/>
    <property type="molecule type" value="Genomic_DNA"/>
</dbReference>
<reference evidence="2 3" key="1">
    <citation type="journal article" date="2005" name="PLoS Biol.">
        <title>The genomes of Oryza sativa: a history of duplications.</title>
        <authorList>
            <person name="Yu J."/>
            <person name="Wang J."/>
            <person name="Lin W."/>
            <person name="Li S."/>
            <person name="Li H."/>
            <person name="Zhou J."/>
            <person name="Ni P."/>
            <person name="Dong W."/>
            <person name="Hu S."/>
            <person name="Zeng C."/>
            <person name="Zhang J."/>
            <person name="Zhang Y."/>
            <person name="Li R."/>
            <person name="Xu Z."/>
            <person name="Li S."/>
            <person name="Li X."/>
            <person name="Zheng H."/>
            <person name="Cong L."/>
            <person name="Lin L."/>
            <person name="Yin J."/>
            <person name="Geng J."/>
            <person name="Li G."/>
            <person name="Shi J."/>
            <person name="Liu J."/>
            <person name="Lv H."/>
            <person name="Li J."/>
            <person name="Wang J."/>
            <person name="Deng Y."/>
            <person name="Ran L."/>
            <person name="Shi X."/>
            <person name="Wang X."/>
            <person name="Wu Q."/>
            <person name="Li C."/>
            <person name="Ren X."/>
            <person name="Wang J."/>
            <person name="Wang X."/>
            <person name="Li D."/>
            <person name="Liu D."/>
            <person name="Zhang X."/>
            <person name="Ji Z."/>
            <person name="Zhao W."/>
            <person name="Sun Y."/>
            <person name="Zhang Z."/>
            <person name="Bao J."/>
            <person name="Han Y."/>
            <person name="Dong L."/>
            <person name="Ji J."/>
            <person name="Chen P."/>
            <person name="Wu S."/>
            <person name="Liu J."/>
            <person name="Xiao Y."/>
            <person name="Bu D."/>
            <person name="Tan J."/>
            <person name="Yang L."/>
            <person name="Ye C."/>
            <person name="Zhang J."/>
            <person name="Xu J."/>
            <person name="Zhou Y."/>
            <person name="Yu Y."/>
            <person name="Zhang B."/>
            <person name="Zhuang S."/>
            <person name="Wei H."/>
            <person name="Liu B."/>
            <person name="Lei M."/>
            <person name="Yu H."/>
            <person name="Li Y."/>
            <person name="Xu H."/>
            <person name="Wei S."/>
            <person name="He X."/>
            <person name="Fang L."/>
            <person name="Zhang Z."/>
            <person name="Zhang Y."/>
            <person name="Huang X."/>
            <person name="Su Z."/>
            <person name="Tong W."/>
            <person name="Li J."/>
            <person name="Tong Z."/>
            <person name="Li S."/>
            <person name="Ye J."/>
            <person name="Wang L."/>
            <person name="Fang L."/>
            <person name="Lei T."/>
            <person name="Chen C."/>
            <person name="Chen H."/>
            <person name="Xu Z."/>
            <person name="Li H."/>
            <person name="Huang H."/>
            <person name="Zhang F."/>
            <person name="Xu H."/>
            <person name="Li N."/>
            <person name="Zhao C."/>
            <person name="Li S."/>
            <person name="Dong L."/>
            <person name="Huang Y."/>
            <person name="Li L."/>
            <person name="Xi Y."/>
            <person name="Qi Q."/>
            <person name="Li W."/>
            <person name="Zhang B."/>
            <person name="Hu W."/>
            <person name="Zhang Y."/>
            <person name="Tian X."/>
            <person name="Jiao Y."/>
            <person name="Liang X."/>
            <person name="Jin J."/>
            <person name="Gao L."/>
            <person name="Zheng W."/>
            <person name="Hao B."/>
            <person name="Liu S."/>
            <person name="Wang W."/>
            <person name="Yuan L."/>
            <person name="Cao M."/>
            <person name="McDermott J."/>
            <person name="Samudrala R."/>
            <person name="Wang J."/>
            <person name="Wong G.K."/>
            <person name="Yang H."/>
        </authorList>
    </citation>
    <scope>NUCLEOTIDE SEQUENCE [LARGE SCALE GENOMIC DNA]</scope>
    <source>
        <strain evidence="3">cv. 93-11</strain>
    </source>
</reference>
<feature type="region of interest" description="Disordered" evidence="1">
    <location>
        <begin position="1"/>
        <end position="55"/>
    </location>
</feature>
<gene>
    <name evidence="2" type="ORF">OsI_01346</name>
</gene>
<name>B8AC99_ORYSI</name>
<evidence type="ECO:0000256" key="1">
    <source>
        <dbReference type="SAM" id="MobiDB-lite"/>
    </source>
</evidence>
<dbReference type="AlphaFoldDB" id="B8AC99"/>
<evidence type="ECO:0000313" key="2">
    <source>
        <dbReference type="EMBL" id="EEC70389.1"/>
    </source>
</evidence>
<proteinExistence type="predicted"/>
<sequence length="55" mass="6005">MSSEDPSEEQLEVAGAEHIPAVADDDHEQDKEEEDDDDDLALPLDPNYEAPPPAC</sequence>
<feature type="compositionally biased region" description="Acidic residues" evidence="1">
    <location>
        <begin position="23"/>
        <end position="40"/>
    </location>
</feature>
<dbReference type="Proteomes" id="UP000007015">
    <property type="component" value="Chromosome 1"/>
</dbReference>
<dbReference type="HOGENOM" id="CLU_3035752_0_0_1"/>
<keyword evidence="3" id="KW-1185">Reference proteome</keyword>
<evidence type="ECO:0000313" key="3">
    <source>
        <dbReference type="Proteomes" id="UP000007015"/>
    </source>
</evidence>
<dbReference type="Gramene" id="BGIOSGA003237-TA">
    <property type="protein sequence ID" value="BGIOSGA003237-PA"/>
    <property type="gene ID" value="BGIOSGA003237"/>
</dbReference>
<accession>B8AC99</accession>